<gene>
    <name evidence="2" type="ORF">THAOC_28240</name>
</gene>
<comment type="caution">
    <text evidence="2">The sequence shown here is derived from an EMBL/GenBank/DDBJ whole genome shotgun (WGS) entry which is preliminary data.</text>
</comment>
<protein>
    <submittedName>
        <fullName evidence="2">Uncharacterized protein</fullName>
    </submittedName>
</protein>
<reference evidence="2 3" key="1">
    <citation type="journal article" date="2012" name="Genome Biol.">
        <title>Genome and low-iron response of an oceanic diatom adapted to chronic iron limitation.</title>
        <authorList>
            <person name="Lommer M."/>
            <person name="Specht M."/>
            <person name="Roy A.S."/>
            <person name="Kraemer L."/>
            <person name="Andreson R."/>
            <person name="Gutowska M.A."/>
            <person name="Wolf J."/>
            <person name="Bergner S.V."/>
            <person name="Schilhabel M.B."/>
            <person name="Klostermeier U.C."/>
            <person name="Beiko R.G."/>
            <person name="Rosenstiel P."/>
            <person name="Hippler M."/>
            <person name="Laroche J."/>
        </authorList>
    </citation>
    <scope>NUCLEOTIDE SEQUENCE [LARGE SCALE GENOMIC DNA]</scope>
    <source>
        <strain evidence="2 3">CCMP1005</strain>
    </source>
</reference>
<dbReference type="Proteomes" id="UP000266841">
    <property type="component" value="Unassembled WGS sequence"/>
</dbReference>
<evidence type="ECO:0000313" key="3">
    <source>
        <dbReference type="Proteomes" id="UP000266841"/>
    </source>
</evidence>
<evidence type="ECO:0000313" key="2">
    <source>
        <dbReference type="EMBL" id="EJK52475.1"/>
    </source>
</evidence>
<dbReference type="EMBL" id="AGNL01039762">
    <property type="protein sequence ID" value="EJK52475.1"/>
    <property type="molecule type" value="Genomic_DNA"/>
</dbReference>
<proteinExistence type="predicted"/>
<organism evidence="2 3">
    <name type="scientific">Thalassiosira oceanica</name>
    <name type="common">Marine diatom</name>
    <dbReference type="NCBI Taxonomy" id="159749"/>
    <lineage>
        <taxon>Eukaryota</taxon>
        <taxon>Sar</taxon>
        <taxon>Stramenopiles</taxon>
        <taxon>Ochrophyta</taxon>
        <taxon>Bacillariophyta</taxon>
        <taxon>Coscinodiscophyceae</taxon>
        <taxon>Thalassiosirophycidae</taxon>
        <taxon>Thalassiosirales</taxon>
        <taxon>Thalassiosiraceae</taxon>
        <taxon>Thalassiosira</taxon>
    </lineage>
</organism>
<sequence length="213" mass="23302">SRTKGRLEADLQVVERERSSPRTPSRTPRLRRRGQVGLRRGRLQAWSMTELHHNEDATINLARYPPALVFAPPFRADGPPSIAILENSPAWSTRDVRLIPRAESSRDVSESRRLWVDLGPVCRICTKSSFPESSRRALQVTLNRRIQGRASGGAAPLVPRTRSAAGRPHRPVSPGVNPGPGGLGGERMTLHVDSTASRPSLIVLPPADCAIVV</sequence>
<accession>K0RGU0</accession>
<feature type="compositionally biased region" description="Basic and acidic residues" evidence="1">
    <location>
        <begin position="1"/>
        <end position="20"/>
    </location>
</feature>
<keyword evidence="3" id="KW-1185">Reference proteome</keyword>
<feature type="region of interest" description="Disordered" evidence="1">
    <location>
        <begin position="1"/>
        <end position="34"/>
    </location>
</feature>
<feature type="non-terminal residue" evidence="2">
    <location>
        <position position="1"/>
    </location>
</feature>
<name>K0RGU0_THAOC</name>
<feature type="region of interest" description="Disordered" evidence="1">
    <location>
        <begin position="150"/>
        <end position="181"/>
    </location>
</feature>
<dbReference type="AlphaFoldDB" id="K0RGU0"/>
<evidence type="ECO:0000256" key="1">
    <source>
        <dbReference type="SAM" id="MobiDB-lite"/>
    </source>
</evidence>